<dbReference type="AlphaFoldDB" id="A0A2I0JKF8"/>
<comment type="caution">
    <text evidence="2">The sequence shown here is derived from an EMBL/GenBank/DDBJ whole genome shotgun (WGS) entry which is preliminary data.</text>
</comment>
<sequence length="105" mass="11380">MKREREERQRRRRAGATSGGVAGGCSVGWGCRRVLPTPLPSVGVCMLRERGKRERSACAYLRGCGHRGLAVGRAAYWQRKGHNTGGGASGAPPTIRFSIKPDMQD</sequence>
<proteinExistence type="predicted"/>
<evidence type="ECO:0000256" key="1">
    <source>
        <dbReference type="SAM" id="MobiDB-lite"/>
    </source>
</evidence>
<evidence type="ECO:0000313" key="2">
    <source>
        <dbReference type="EMBL" id="PKI56430.1"/>
    </source>
</evidence>
<name>A0A2I0JKF8_PUNGR</name>
<organism evidence="2 3">
    <name type="scientific">Punica granatum</name>
    <name type="common">Pomegranate</name>
    <dbReference type="NCBI Taxonomy" id="22663"/>
    <lineage>
        <taxon>Eukaryota</taxon>
        <taxon>Viridiplantae</taxon>
        <taxon>Streptophyta</taxon>
        <taxon>Embryophyta</taxon>
        <taxon>Tracheophyta</taxon>
        <taxon>Spermatophyta</taxon>
        <taxon>Magnoliopsida</taxon>
        <taxon>eudicotyledons</taxon>
        <taxon>Gunneridae</taxon>
        <taxon>Pentapetalae</taxon>
        <taxon>rosids</taxon>
        <taxon>malvids</taxon>
        <taxon>Myrtales</taxon>
        <taxon>Lythraceae</taxon>
        <taxon>Punica</taxon>
    </lineage>
</organism>
<keyword evidence="3" id="KW-1185">Reference proteome</keyword>
<protein>
    <submittedName>
        <fullName evidence="2">Uncharacterized protein</fullName>
    </submittedName>
</protein>
<dbReference type="EMBL" id="PGOL01001598">
    <property type="protein sequence ID" value="PKI56430.1"/>
    <property type="molecule type" value="Genomic_DNA"/>
</dbReference>
<feature type="region of interest" description="Disordered" evidence="1">
    <location>
        <begin position="1"/>
        <end position="25"/>
    </location>
</feature>
<dbReference type="PROSITE" id="PS51257">
    <property type="entry name" value="PROKAR_LIPOPROTEIN"/>
    <property type="match status" value="1"/>
</dbReference>
<dbReference type="Proteomes" id="UP000233551">
    <property type="component" value="Unassembled WGS sequence"/>
</dbReference>
<gene>
    <name evidence="2" type="ORF">CRG98_023168</name>
</gene>
<reference evidence="2 3" key="1">
    <citation type="submission" date="2017-11" db="EMBL/GenBank/DDBJ databases">
        <title>De-novo sequencing of pomegranate (Punica granatum L.) genome.</title>
        <authorList>
            <person name="Akparov Z."/>
            <person name="Amiraslanov A."/>
            <person name="Hajiyeva S."/>
            <person name="Abbasov M."/>
            <person name="Kaur K."/>
            <person name="Hamwieh A."/>
            <person name="Solovyev V."/>
            <person name="Salamov A."/>
            <person name="Braich B."/>
            <person name="Kosarev P."/>
            <person name="Mahmoud A."/>
            <person name="Hajiyev E."/>
            <person name="Babayeva S."/>
            <person name="Izzatullayeva V."/>
            <person name="Mammadov A."/>
            <person name="Mammadov A."/>
            <person name="Sharifova S."/>
            <person name="Ojaghi J."/>
            <person name="Eynullazada K."/>
            <person name="Bayramov B."/>
            <person name="Abdulazimova A."/>
            <person name="Shahmuradov I."/>
        </authorList>
    </citation>
    <scope>NUCLEOTIDE SEQUENCE [LARGE SCALE GENOMIC DNA]</scope>
    <source>
        <strain evidence="3">cv. AG2017</strain>
        <tissue evidence="2">Leaf</tissue>
    </source>
</reference>
<accession>A0A2I0JKF8</accession>
<feature type="region of interest" description="Disordered" evidence="1">
    <location>
        <begin position="82"/>
        <end position="105"/>
    </location>
</feature>
<evidence type="ECO:0000313" key="3">
    <source>
        <dbReference type="Proteomes" id="UP000233551"/>
    </source>
</evidence>